<keyword evidence="7" id="KW-0040">ANK repeat</keyword>
<proteinExistence type="predicted"/>
<evidence type="ECO:0000256" key="1">
    <source>
        <dbReference type="ARBA" id="ARBA00004236"/>
    </source>
</evidence>
<accession>A0A8S3XUU6</accession>
<feature type="compositionally biased region" description="Basic and acidic residues" evidence="8">
    <location>
        <begin position="661"/>
        <end position="670"/>
    </location>
</feature>
<dbReference type="AlphaFoldDB" id="A0A8S3XUU6"/>
<feature type="region of interest" description="Disordered" evidence="8">
    <location>
        <begin position="362"/>
        <end position="383"/>
    </location>
</feature>
<dbReference type="Proteomes" id="UP000691718">
    <property type="component" value="Unassembled WGS sequence"/>
</dbReference>
<dbReference type="Pfam" id="PF12796">
    <property type="entry name" value="Ank_2"/>
    <property type="match status" value="1"/>
</dbReference>
<feature type="repeat" description="ANK" evidence="7">
    <location>
        <begin position="46"/>
        <end position="78"/>
    </location>
</feature>
<keyword evidence="11" id="KW-1185">Reference proteome</keyword>
<dbReference type="Pfam" id="PF11904">
    <property type="entry name" value="ANKRD13_C"/>
    <property type="match status" value="2"/>
</dbReference>
<evidence type="ECO:0000256" key="4">
    <source>
        <dbReference type="ARBA" id="ARBA00022737"/>
    </source>
</evidence>
<dbReference type="InterPro" id="IPR055285">
    <property type="entry name" value="ANKRD13_C"/>
</dbReference>
<protein>
    <submittedName>
        <fullName evidence="10">(apollo) hypothetical protein</fullName>
    </submittedName>
</protein>
<comment type="function">
    <text evidence="6">Ubiquitin-binding protein that specifically recognizes and binds 'Lys-63'-linked ubiquitin. Does not bind 'Lys-48'-linked ubiquitin. Positively regulates the internalization of ligand-activated EGFR by binding to the Ub moiety of ubiquitinated EGFR at the cell membrane.</text>
</comment>
<name>A0A8S3XUU6_PARAO</name>
<evidence type="ECO:0000256" key="3">
    <source>
        <dbReference type="ARBA" id="ARBA00022475"/>
    </source>
</evidence>
<evidence type="ECO:0000259" key="9">
    <source>
        <dbReference type="Pfam" id="PF11904"/>
    </source>
</evidence>
<dbReference type="GO" id="GO:0005770">
    <property type="term" value="C:late endosome"/>
    <property type="evidence" value="ECO:0007669"/>
    <property type="project" value="UniProtKB-SubCell"/>
</dbReference>
<keyword evidence="4" id="KW-0677">Repeat</keyword>
<comment type="caution">
    <text evidence="10">The sequence shown here is derived from an EMBL/GenBank/DDBJ whole genome shotgun (WGS) entry which is preliminary data.</text>
</comment>
<feature type="region of interest" description="Disordered" evidence="8">
    <location>
        <begin position="617"/>
        <end position="636"/>
    </location>
</feature>
<feature type="domain" description="Ankyrin repeat" evidence="9">
    <location>
        <begin position="579"/>
        <end position="806"/>
    </location>
</feature>
<dbReference type="InterPro" id="IPR021832">
    <property type="entry name" value="ANKRD13"/>
</dbReference>
<dbReference type="PANTHER" id="PTHR12447:SF31">
    <property type="entry name" value="LD31969P"/>
    <property type="match status" value="1"/>
</dbReference>
<dbReference type="PANTHER" id="PTHR12447">
    <property type="entry name" value="ANKYRIN REPEAT DOMAIN-CONTAINING PROTEIN 13"/>
    <property type="match status" value="1"/>
</dbReference>
<reference evidence="10" key="1">
    <citation type="submission" date="2021-04" db="EMBL/GenBank/DDBJ databases">
        <authorList>
            <person name="Tunstrom K."/>
        </authorList>
    </citation>
    <scope>NUCLEOTIDE SEQUENCE</scope>
</reference>
<feature type="compositionally biased region" description="Low complexity" evidence="8">
    <location>
        <begin position="369"/>
        <end position="383"/>
    </location>
</feature>
<dbReference type="EMBL" id="CAJQZP010001306">
    <property type="protein sequence ID" value="CAG5038226.1"/>
    <property type="molecule type" value="Genomic_DNA"/>
</dbReference>
<evidence type="ECO:0000313" key="10">
    <source>
        <dbReference type="EMBL" id="CAG5038226.1"/>
    </source>
</evidence>
<feature type="region of interest" description="Disordered" evidence="8">
    <location>
        <begin position="456"/>
        <end position="496"/>
    </location>
</feature>
<gene>
    <name evidence="10" type="ORF">PAPOLLO_LOCUS21307</name>
</gene>
<organism evidence="10 11">
    <name type="scientific">Parnassius apollo</name>
    <name type="common">Apollo butterfly</name>
    <name type="synonym">Papilio apollo</name>
    <dbReference type="NCBI Taxonomy" id="110799"/>
    <lineage>
        <taxon>Eukaryota</taxon>
        <taxon>Metazoa</taxon>
        <taxon>Ecdysozoa</taxon>
        <taxon>Arthropoda</taxon>
        <taxon>Hexapoda</taxon>
        <taxon>Insecta</taxon>
        <taxon>Pterygota</taxon>
        <taxon>Neoptera</taxon>
        <taxon>Endopterygota</taxon>
        <taxon>Lepidoptera</taxon>
        <taxon>Glossata</taxon>
        <taxon>Ditrysia</taxon>
        <taxon>Papilionoidea</taxon>
        <taxon>Papilionidae</taxon>
        <taxon>Parnassiinae</taxon>
        <taxon>Parnassini</taxon>
        <taxon>Parnassius</taxon>
        <taxon>Parnassius</taxon>
    </lineage>
</organism>
<evidence type="ECO:0000256" key="5">
    <source>
        <dbReference type="ARBA" id="ARBA00023136"/>
    </source>
</evidence>
<comment type="subcellular location">
    <subcellularLocation>
        <location evidence="1">Cell membrane</location>
    </subcellularLocation>
    <subcellularLocation>
        <location evidence="2">Late endosome</location>
    </subcellularLocation>
</comment>
<sequence>MPLNADDIAKRYPIHWLVWNNEHEELKNLLEANKFTKEDIELRDPRGRTPLLLAVTLGYIEAVQALIDAGADVNCEKDGWTAVQEATATGDPQLLSLVLSRRDKQRHLARSSGVPDLLRRLSLAPDFYVEMKWEFTSWVPLVSRICPFDTYKVYKRGANVRVDTTLAGFDESHWQRGERTYIFRGQGTRASLVELDHELGTAWSEHMEADVPCDWPPPPRAALQQRLAAPLALNYLDTDKISFERSVPRPAPLALNYLDSDKIGFESDSAPPRAALQQRLGAPLNYLDTDKIGFEKSVTPPRPAPRCSSASARRSTTSTPIISASRGECPRLAPRLAAQEQCLASPLALNYLDTDKIGFEKSVTPPRPATRCSSASARRSTTSTPIISASRGECPRLAPRLAAQEQCLASPLALNYLDTDKIGFERSVPPPRSAPRWQQRLAAPLALNYLDTDRIGFERSVPPPRSAPRCSSASPRRSRSTTSTPIGSASRGQCPRPALQQRLAAPLALNYLDTDKIGFERSVPPPRPALQQRLAAPLALHYLDTDKIGFERSVPPPRPVPRCSSASPRRSRSTTSIPIGFEKNKSGIWGWRQDKTETVNGYDCKVFSANNVELVSKSRSEHLPRSERARAAPRAPLHGLLALADRDEPAPASPVEPEQEDLPRTSRSREDLQPVTWAEYFSDEPLEKDIGRPKEITTKVQKFKATLWLCEDYPLELQEQIMPILDLMTAISSPHFAKLKDFIQMQLPAGFPVKIEIPLFHVVNARITFGNIFATEVAVPHVECIREGARLTCVVDDACFELGRGYRQLAPGLRESSGTDDEDALLQYAIQQSLMEAGTHDDQVDVWEALRGARPVSPASPASPVSPAEPPPHHGLLAAEERQLQRAIEASLSLSNPVAEAELLSGAEADAAAGADEEAEAELRAALALSAREQADLDRQLRDEQRALDEALRLSLIDK</sequence>
<feature type="compositionally biased region" description="Low complexity" evidence="8">
    <location>
        <begin position="855"/>
        <end position="866"/>
    </location>
</feature>
<evidence type="ECO:0000256" key="6">
    <source>
        <dbReference type="ARBA" id="ARBA00024956"/>
    </source>
</evidence>
<evidence type="ECO:0000256" key="2">
    <source>
        <dbReference type="ARBA" id="ARBA00004603"/>
    </source>
</evidence>
<feature type="region of interest" description="Disordered" evidence="8">
    <location>
        <begin position="293"/>
        <end position="324"/>
    </location>
</feature>
<keyword evidence="3" id="KW-1003">Cell membrane</keyword>
<dbReference type="PROSITE" id="PS50330">
    <property type="entry name" value="UIM"/>
    <property type="match status" value="1"/>
</dbReference>
<dbReference type="InterPro" id="IPR003903">
    <property type="entry name" value="UIM_dom"/>
</dbReference>
<keyword evidence="5" id="KW-0472">Membrane</keyword>
<dbReference type="SMART" id="SM00726">
    <property type="entry name" value="UIM"/>
    <property type="match status" value="3"/>
</dbReference>
<feature type="region of interest" description="Disordered" evidence="8">
    <location>
        <begin position="645"/>
        <end position="670"/>
    </location>
</feature>
<feature type="region of interest" description="Disordered" evidence="8">
    <location>
        <begin position="549"/>
        <end position="579"/>
    </location>
</feature>
<dbReference type="InterPro" id="IPR002110">
    <property type="entry name" value="Ankyrin_rpt"/>
</dbReference>
<feature type="compositionally biased region" description="Low complexity" evidence="8">
    <location>
        <begin position="305"/>
        <end position="324"/>
    </location>
</feature>
<evidence type="ECO:0000256" key="8">
    <source>
        <dbReference type="SAM" id="MobiDB-lite"/>
    </source>
</evidence>
<feature type="compositionally biased region" description="Low complexity" evidence="8">
    <location>
        <begin position="467"/>
        <end position="485"/>
    </location>
</feature>
<dbReference type="OrthoDB" id="1585644at2759"/>
<dbReference type="PROSITE" id="PS50088">
    <property type="entry name" value="ANK_REPEAT"/>
    <property type="match status" value="1"/>
</dbReference>
<feature type="compositionally biased region" description="Basic and acidic residues" evidence="8">
    <location>
        <begin position="617"/>
        <end position="630"/>
    </location>
</feature>
<feature type="domain" description="Ankyrin repeat" evidence="9">
    <location>
        <begin position="161"/>
        <end position="246"/>
    </location>
</feature>
<evidence type="ECO:0000256" key="7">
    <source>
        <dbReference type="PROSITE-ProRule" id="PRU00023"/>
    </source>
</evidence>
<dbReference type="PROSITE" id="PS50297">
    <property type="entry name" value="ANK_REP_REGION"/>
    <property type="match status" value="1"/>
</dbReference>
<feature type="region of interest" description="Disordered" evidence="8">
    <location>
        <begin position="855"/>
        <end position="874"/>
    </location>
</feature>
<dbReference type="SMART" id="SM00248">
    <property type="entry name" value="ANK"/>
    <property type="match status" value="3"/>
</dbReference>
<dbReference type="GO" id="GO:0005886">
    <property type="term" value="C:plasma membrane"/>
    <property type="evidence" value="ECO:0007669"/>
    <property type="project" value="UniProtKB-SubCell"/>
</dbReference>
<evidence type="ECO:0000313" key="11">
    <source>
        <dbReference type="Proteomes" id="UP000691718"/>
    </source>
</evidence>